<accession>A0ABP9SES7</accession>
<feature type="compositionally biased region" description="Basic and acidic residues" evidence="1">
    <location>
        <begin position="9"/>
        <end position="27"/>
    </location>
</feature>
<feature type="region of interest" description="Disordered" evidence="1">
    <location>
        <begin position="1"/>
        <end position="30"/>
    </location>
</feature>
<reference evidence="3" key="1">
    <citation type="journal article" date="2019" name="Int. J. Syst. Evol. Microbiol.">
        <title>The Global Catalogue of Microorganisms (GCM) 10K type strain sequencing project: providing services to taxonomists for standard genome sequencing and annotation.</title>
        <authorList>
            <consortium name="The Broad Institute Genomics Platform"/>
            <consortium name="The Broad Institute Genome Sequencing Center for Infectious Disease"/>
            <person name="Wu L."/>
            <person name="Ma J."/>
        </authorList>
    </citation>
    <scope>NUCLEOTIDE SEQUENCE [LARGE SCALE GENOMIC DNA]</scope>
    <source>
        <strain evidence="3">JCM 18720</strain>
    </source>
</reference>
<dbReference type="EMBL" id="BAABLF010000027">
    <property type="protein sequence ID" value="GAA5193880.1"/>
    <property type="molecule type" value="Genomic_DNA"/>
</dbReference>
<comment type="caution">
    <text evidence="2">The sequence shown here is derived from an EMBL/GenBank/DDBJ whole genome shotgun (WGS) entry which is preliminary data.</text>
</comment>
<proteinExistence type="predicted"/>
<keyword evidence="3" id="KW-1185">Reference proteome</keyword>
<protein>
    <submittedName>
        <fullName evidence="2">Uncharacterized protein</fullName>
    </submittedName>
</protein>
<gene>
    <name evidence="2" type="ORF">GCM10025772_25700</name>
</gene>
<evidence type="ECO:0000313" key="3">
    <source>
        <dbReference type="Proteomes" id="UP001501600"/>
    </source>
</evidence>
<name>A0ABP9SES7_9GAMM</name>
<organism evidence="2 3">
    <name type="scientific">Ferrimonas gelatinilytica</name>
    <dbReference type="NCBI Taxonomy" id="1255257"/>
    <lineage>
        <taxon>Bacteria</taxon>
        <taxon>Pseudomonadati</taxon>
        <taxon>Pseudomonadota</taxon>
        <taxon>Gammaproteobacteria</taxon>
        <taxon>Alteromonadales</taxon>
        <taxon>Ferrimonadaceae</taxon>
        <taxon>Ferrimonas</taxon>
    </lineage>
</organism>
<evidence type="ECO:0000256" key="1">
    <source>
        <dbReference type="SAM" id="MobiDB-lite"/>
    </source>
</evidence>
<evidence type="ECO:0000313" key="2">
    <source>
        <dbReference type="EMBL" id="GAA5193880.1"/>
    </source>
</evidence>
<dbReference type="Proteomes" id="UP001501600">
    <property type="component" value="Unassembled WGS sequence"/>
</dbReference>
<sequence>MAAFFVPRETSDTRYSDLDDPQDREQQKGAPTGRLFLFGVASVIDAVFLLIHPNEGGAFG</sequence>